<evidence type="ECO:0000313" key="4">
    <source>
        <dbReference type="Proteomes" id="UP000215127"/>
    </source>
</evidence>
<dbReference type="GO" id="GO:0008897">
    <property type="term" value="F:holo-[acyl-carrier-protein] synthase activity"/>
    <property type="evidence" value="ECO:0007669"/>
    <property type="project" value="InterPro"/>
</dbReference>
<keyword evidence="1" id="KW-0808">Transferase</keyword>
<proteinExistence type="predicted"/>
<reference evidence="3 4" key="1">
    <citation type="submission" date="2016-06" db="EMBL/GenBank/DDBJ databases">
        <authorList>
            <person name="Kjaerup R.B."/>
            <person name="Dalgaard T.S."/>
            <person name="Juul-Madsen H.R."/>
        </authorList>
    </citation>
    <scope>NUCLEOTIDE SEQUENCE [LARGE SCALE GENOMIC DNA]</scope>
</reference>
<dbReference type="EMBL" id="LT853696">
    <property type="protein sequence ID" value="SMQ50902.1"/>
    <property type="molecule type" value="Genomic_DNA"/>
</dbReference>
<evidence type="ECO:0000256" key="1">
    <source>
        <dbReference type="ARBA" id="ARBA00022679"/>
    </source>
</evidence>
<dbReference type="Gene3D" id="3.90.470.20">
    <property type="entry name" value="4'-phosphopantetheinyl transferase domain"/>
    <property type="match status" value="1"/>
</dbReference>
<sequence length="200" mass="22374">MPPRPFPLQLGIGIDTIHKPRLRRLVLKDIDEDRSLRAFLRRLLTQSEQREFWGRMPPKGSLLQSEDGICTAVDYLAGRWAAKEAAIKAVKPRNLRLMEVEIRRAPEHDGRRGVYAVIFDHIAETRNQNNTLDRSADDTQDVDYVNAHEVDTARPADDERPGQVARISISHDGEYATAVCMAAESPLPGDVGGEAAARMP</sequence>
<organism evidence="3 4">
    <name type="scientific">Zymoseptoria tritici (strain ST99CH_3D7)</name>
    <dbReference type="NCBI Taxonomy" id="1276538"/>
    <lineage>
        <taxon>Eukaryota</taxon>
        <taxon>Fungi</taxon>
        <taxon>Dikarya</taxon>
        <taxon>Ascomycota</taxon>
        <taxon>Pezizomycotina</taxon>
        <taxon>Dothideomycetes</taxon>
        <taxon>Dothideomycetidae</taxon>
        <taxon>Mycosphaerellales</taxon>
        <taxon>Mycosphaerellaceae</taxon>
        <taxon>Zymoseptoria</taxon>
    </lineage>
</organism>
<dbReference type="AlphaFoldDB" id="A0A1X7RTZ8"/>
<feature type="domain" description="4'-phosphopantetheinyl transferase" evidence="2">
    <location>
        <begin position="11"/>
        <end position="105"/>
    </location>
</feature>
<dbReference type="SUPFAM" id="SSF56214">
    <property type="entry name" value="4'-phosphopantetheinyl transferase"/>
    <property type="match status" value="1"/>
</dbReference>
<dbReference type="Pfam" id="PF01648">
    <property type="entry name" value="ACPS"/>
    <property type="match status" value="1"/>
</dbReference>
<evidence type="ECO:0000313" key="3">
    <source>
        <dbReference type="EMBL" id="SMQ50902.1"/>
    </source>
</evidence>
<accession>A0A1X7RTZ8</accession>
<dbReference type="InterPro" id="IPR037143">
    <property type="entry name" value="4-PPantetheinyl_Trfase_dom_sf"/>
</dbReference>
<dbReference type="GO" id="GO:0000287">
    <property type="term" value="F:magnesium ion binding"/>
    <property type="evidence" value="ECO:0007669"/>
    <property type="project" value="InterPro"/>
</dbReference>
<name>A0A1X7RTZ8_ZYMT9</name>
<dbReference type="InterPro" id="IPR008278">
    <property type="entry name" value="4-PPantetheinyl_Trfase_dom"/>
</dbReference>
<dbReference type="Proteomes" id="UP000215127">
    <property type="component" value="Chromosome 5"/>
</dbReference>
<keyword evidence="4" id="KW-1185">Reference proteome</keyword>
<gene>
    <name evidence="3" type="ORF">ZT3D7_G6055</name>
</gene>
<protein>
    <recommendedName>
        <fullName evidence="2">4'-phosphopantetheinyl transferase domain-containing protein</fullName>
    </recommendedName>
</protein>
<evidence type="ECO:0000259" key="2">
    <source>
        <dbReference type="Pfam" id="PF01648"/>
    </source>
</evidence>